<feature type="active site" description="Proton donor/acceptor" evidence="7">
    <location>
        <position position="142"/>
    </location>
</feature>
<dbReference type="PIRSF" id="PIRSF029342">
    <property type="entry name" value="UCP029342_ErfK/YbiS/YcfS/YnhG"/>
    <property type="match status" value="1"/>
</dbReference>
<dbReference type="PANTHER" id="PTHR30582">
    <property type="entry name" value="L,D-TRANSPEPTIDASE"/>
    <property type="match status" value="1"/>
</dbReference>
<dbReference type="InterPro" id="IPR016915">
    <property type="entry name" value="UCP029342"/>
</dbReference>
<keyword evidence="6 7" id="KW-0961">Cell wall biogenesis/degradation</keyword>
<evidence type="ECO:0000256" key="7">
    <source>
        <dbReference type="PROSITE-ProRule" id="PRU01373"/>
    </source>
</evidence>
<dbReference type="InterPro" id="IPR038063">
    <property type="entry name" value="Transpep_catalytic_dom"/>
</dbReference>
<dbReference type="CDD" id="cd16913">
    <property type="entry name" value="YkuD_like"/>
    <property type="match status" value="1"/>
</dbReference>
<evidence type="ECO:0000256" key="2">
    <source>
        <dbReference type="ARBA" id="ARBA00005992"/>
    </source>
</evidence>
<feature type="region of interest" description="Disordered" evidence="8">
    <location>
        <begin position="330"/>
        <end position="354"/>
    </location>
</feature>
<evidence type="ECO:0000256" key="8">
    <source>
        <dbReference type="SAM" id="MobiDB-lite"/>
    </source>
</evidence>
<dbReference type="Gene3D" id="2.40.440.10">
    <property type="entry name" value="L,D-transpeptidase catalytic domain-like"/>
    <property type="match status" value="1"/>
</dbReference>
<dbReference type="InterPro" id="IPR050979">
    <property type="entry name" value="LD-transpeptidase"/>
</dbReference>
<keyword evidence="11" id="KW-1185">Reference proteome</keyword>
<reference evidence="10 11" key="1">
    <citation type="journal article" date="2017" name="Curr. Microbiol.">
        <title>Lysobacter zhanggongensis sp. nov. Isolated from a Pit Mud.</title>
        <authorList>
            <person name="Zhang X.F."/>
            <person name="Wang H.H."/>
            <person name="Sun X.Y."/>
            <person name="Pan C.M."/>
        </authorList>
    </citation>
    <scope>NUCLEOTIDE SEQUENCE [LARGE SCALE GENOMIC DNA]</scope>
    <source>
        <strain evidence="10 11">ZGLJ7-1</strain>
    </source>
</reference>
<keyword evidence="4 7" id="KW-0133">Cell shape</keyword>
<dbReference type="RefSeq" id="WP_412699709.1">
    <property type="nucleotide sequence ID" value="NZ_JAXGFO010000027.1"/>
</dbReference>
<evidence type="ECO:0000256" key="1">
    <source>
        <dbReference type="ARBA" id="ARBA00004752"/>
    </source>
</evidence>
<accession>A0ABU7YQJ9</accession>
<dbReference type="SUPFAM" id="SSF141523">
    <property type="entry name" value="L,D-transpeptidase catalytic domain-like"/>
    <property type="match status" value="1"/>
</dbReference>
<feature type="compositionally biased region" description="Polar residues" evidence="8">
    <location>
        <begin position="332"/>
        <end position="354"/>
    </location>
</feature>
<organism evidence="10 11">
    <name type="scientific">Lysobacter zhanggongensis</name>
    <dbReference type="NCBI Taxonomy" id="1774951"/>
    <lineage>
        <taxon>Bacteria</taxon>
        <taxon>Pseudomonadati</taxon>
        <taxon>Pseudomonadota</taxon>
        <taxon>Gammaproteobacteria</taxon>
        <taxon>Lysobacterales</taxon>
        <taxon>Lysobacteraceae</taxon>
        <taxon>Lysobacter</taxon>
    </lineage>
</organism>
<feature type="active site" description="Nucleophile" evidence="7">
    <location>
        <position position="155"/>
    </location>
</feature>
<gene>
    <name evidence="10" type="ORF">SNE33_06775</name>
</gene>
<protein>
    <submittedName>
        <fullName evidence="10">L,D-transpeptidase family protein</fullName>
    </submittedName>
</protein>
<evidence type="ECO:0000256" key="5">
    <source>
        <dbReference type="ARBA" id="ARBA00022984"/>
    </source>
</evidence>
<evidence type="ECO:0000256" key="3">
    <source>
        <dbReference type="ARBA" id="ARBA00022679"/>
    </source>
</evidence>
<keyword evidence="3" id="KW-0808">Transferase</keyword>
<evidence type="ECO:0000256" key="4">
    <source>
        <dbReference type="ARBA" id="ARBA00022960"/>
    </source>
</evidence>
<keyword evidence="5 7" id="KW-0573">Peptidoglycan synthesis</keyword>
<dbReference type="Proteomes" id="UP001334501">
    <property type="component" value="Unassembled WGS sequence"/>
</dbReference>
<dbReference type="PROSITE" id="PS52029">
    <property type="entry name" value="LD_TPASE"/>
    <property type="match status" value="1"/>
</dbReference>
<evidence type="ECO:0000259" key="9">
    <source>
        <dbReference type="PROSITE" id="PS52029"/>
    </source>
</evidence>
<comment type="pathway">
    <text evidence="1 7">Cell wall biogenesis; peptidoglycan biosynthesis.</text>
</comment>
<proteinExistence type="inferred from homology"/>
<comment type="caution">
    <text evidence="10">The sequence shown here is derived from an EMBL/GenBank/DDBJ whole genome shotgun (WGS) entry which is preliminary data.</text>
</comment>
<dbReference type="PANTHER" id="PTHR30582:SF2">
    <property type="entry name" value="L,D-TRANSPEPTIDASE YCIB-RELATED"/>
    <property type="match status" value="1"/>
</dbReference>
<name>A0ABU7YQJ9_9GAMM</name>
<evidence type="ECO:0000313" key="10">
    <source>
        <dbReference type="EMBL" id="MEG3157592.1"/>
    </source>
</evidence>
<dbReference type="InterPro" id="IPR005490">
    <property type="entry name" value="LD_TPept_cat_dom"/>
</dbReference>
<comment type="similarity">
    <text evidence="2">Belongs to the YkuD family.</text>
</comment>
<dbReference type="NCBIfam" id="NF004785">
    <property type="entry name" value="PRK06132.1-2"/>
    <property type="match status" value="1"/>
</dbReference>
<evidence type="ECO:0000313" key="11">
    <source>
        <dbReference type="Proteomes" id="UP001334501"/>
    </source>
</evidence>
<evidence type="ECO:0000256" key="6">
    <source>
        <dbReference type="ARBA" id="ARBA00023316"/>
    </source>
</evidence>
<sequence length="354" mass="36825">MLIDVKPYVGSQVHGAMMMMRFPLLPTLLLLLATLVANAAVPLPASVAGSDGLQPGEFQWSPQQTPVGPLVVLISLSAQRAYVYSDGVRIGVSTVSTGKAGHQTPPGVYTILQKRREHFSNLYDDAPMPFMQRLSWDGLALHAGSLPGHPASHGCVRLPHGFAEILFGQTRVGTVVVIAEGGTPPSAAAAPGVLAASGMDVAGQAAPSGFSWSPERAPVGPLTVVLSLADSAVVVRRNAVEIGRAAVMLDDPPATGTRAYVVLDTNGSEPGAEARAGVAPRWLSVYASPAAVPDTTIREAVESGRIAVPPHFAELVRSQLRPGSTLVITDGPLNSPTLPSELVLTSDQPGTDER</sequence>
<dbReference type="EMBL" id="JAXGFO010000027">
    <property type="protein sequence ID" value="MEG3157592.1"/>
    <property type="molecule type" value="Genomic_DNA"/>
</dbReference>
<dbReference type="Pfam" id="PF03734">
    <property type="entry name" value="YkuD"/>
    <property type="match status" value="1"/>
</dbReference>
<feature type="domain" description="L,D-TPase catalytic" evidence="9">
    <location>
        <begin position="70"/>
        <end position="179"/>
    </location>
</feature>